<evidence type="ECO:0000256" key="3">
    <source>
        <dbReference type="ARBA" id="ARBA00022723"/>
    </source>
</evidence>
<proteinExistence type="predicted"/>
<dbReference type="InterPro" id="IPR007197">
    <property type="entry name" value="rSAM"/>
</dbReference>
<dbReference type="AlphaFoldDB" id="F5LAE6"/>
<dbReference type="SFLD" id="SFLDG01067">
    <property type="entry name" value="SPASM/twitch_domain_containing"/>
    <property type="match status" value="1"/>
</dbReference>
<dbReference type="InterPro" id="IPR014866">
    <property type="entry name" value="YfkB"/>
</dbReference>
<evidence type="ECO:0000256" key="2">
    <source>
        <dbReference type="ARBA" id="ARBA00022691"/>
    </source>
</evidence>
<dbReference type="PANTHER" id="PTHR42836">
    <property type="entry name" value="7-CARBOXY-7-DEAZAGUANINE SYNTHASE"/>
    <property type="match status" value="1"/>
</dbReference>
<keyword evidence="2" id="KW-0949">S-adenosyl-L-methionine</keyword>
<dbReference type="EMBL" id="AFCE01000163">
    <property type="protein sequence ID" value="EGL81695.1"/>
    <property type="molecule type" value="Genomic_DNA"/>
</dbReference>
<dbReference type="InterPro" id="IPR013785">
    <property type="entry name" value="Aldolase_TIM"/>
</dbReference>
<evidence type="ECO:0000256" key="1">
    <source>
        <dbReference type="ARBA" id="ARBA00022485"/>
    </source>
</evidence>
<feature type="domain" description="Radical SAM core" evidence="6">
    <location>
        <begin position="37"/>
        <end position="267"/>
    </location>
</feature>
<dbReference type="PROSITE" id="PS51918">
    <property type="entry name" value="RADICAL_SAM"/>
    <property type="match status" value="1"/>
</dbReference>
<dbReference type="Proteomes" id="UP000010716">
    <property type="component" value="Unassembled WGS sequence"/>
</dbReference>
<evidence type="ECO:0000256" key="4">
    <source>
        <dbReference type="ARBA" id="ARBA00023004"/>
    </source>
</evidence>
<dbReference type="SFLD" id="SFLDS00029">
    <property type="entry name" value="Radical_SAM"/>
    <property type="match status" value="1"/>
</dbReference>
<gene>
    <name evidence="7" type="ORF">CathTA2_2881</name>
</gene>
<dbReference type="NCBIfam" id="TIGR04478">
    <property type="entry name" value="rSAM_YfkAB"/>
    <property type="match status" value="1"/>
</dbReference>
<evidence type="ECO:0000256" key="5">
    <source>
        <dbReference type="ARBA" id="ARBA00023014"/>
    </source>
</evidence>
<dbReference type="CDD" id="cd01335">
    <property type="entry name" value="Radical_SAM"/>
    <property type="match status" value="1"/>
</dbReference>
<protein>
    <submittedName>
        <fullName evidence="7">YfkB-like domain-containing protein</fullName>
    </submittedName>
</protein>
<dbReference type="InterPro" id="IPR058240">
    <property type="entry name" value="rSAM_sf"/>
</dbReference>
<dbReference type="PANTHER" id="PTHR42836:SF2">
    <property type="entry name" value="PROTEIN YFKA-RELATED"/>
    <property type="match status" value="1"/>
</dbReference>
<keyword evidence="5" id="KW-0411">Iron-sulfur</keyword>
<dbReference type="OrthoDB" id="2395634at2"/>
<dbReference type="Pfam" id="PF08756">
    <property type="entry name" value="YfkB"/>
    <property type="match status" value="1"/>
</dbReference>
<keyword evidence="4" id="KW-0408">Iron</keyword>
<dbReference type="GO" id="GO:0051539">
    <property type="term" value="F:4 iron, 4 sulfur cluster binding"/>
    <property type="evidence" value="ECO:0007669"/>
    <property type="project" value="UniProtKB-KW"/>
</dbReference>
<dbReference type="RefSeq" id="WP_007506226.1">
    <property type="nucleotide sequence ID" value="NZ_AFCE01000163.1"/>
</dbReference>
<organism evidence="7 8">
    <name type="scientific">Caldalkalibacillus thermarum (strain TA2.A1)</name>
    <dbReference type="NCBI Taxonomy" id="986075"/>
    <lineage>
        <taxon>Bacteria</taxon>
        <taxon>Bacillati</taxon>
        <taxon>Bacillota</taxon>
        <taxon>Bacilli</taxon>
        <taxon>Bacillales</taxon>
        <taxon>Bacillaceae</taxon>
        <taxon>Caldalkalibacillus</taxon>
    </lineage>
</organism>
<dbReference type="eggNOG" id="COG0535">
    <property type="taxonomic scope" value="Bacteria"/>
</dbReference>
<dbReference type="Gene3D" id="3.20.20.70">
    <property type="entry name" value="Aldolase class I"/>
    <property type="match status" value="1"/>
</dbReference>
<sequence>MLKQAEKQVIQPVNRESLLPDERHIDPWESLFRRNELGTNRLTSVEFTVTNLCNLRCEHCAVGDVLTVKESETRIPLSLLLKRLDEVELLDTLSITGGEPMYNKEIIAEYIVPLLRYAKERGAQTQINSNLTLDLSRYESVLPYVDVLHISYNYRDAEDFYHIAYARHMHQVSFAQAEKTFQRLVDNTKALAQAGVFVSAESLLTPFTRDKIGQIHHLIKEMGCQRHEVHPLYPSDFARNMQVLTLDELRETYHRLLDERDPDLWILFGTLPFYACSQNEADLALIKRIYSTPNTTVRNDPDGHNRLNCNIFTGEVTVTDFGDVGPLGHIEQDSLTTCFERWQEHPAFKPMKCCCPQAQCNGPNLLVIHTYYQGVDFRNRHGINLKKSSD</sequence>
<keyword evidence="3" id="KW-0479">Metal-binding</keyword>
<name>F5LAE6_CALTT</name>
<reference evidence="7 8" key="1">
    <citation type="journal article" date="2011" name="J. Bacteriol.">
        <title>Draft genome sequence of the thermoalkaliphilic Caldalkalibacillus thermarum strain TA2.A1.</title>
        <authorList>
            <person name="Kalamorz F."/>
            <person name="Keis S."/>
            <person name="McMillan D.G."/>
            <person name="Olsson K."/>
            <person name="Stanton J.A."/>
            <person name="Stockwell P."/>
            <person name="Black M.A."/>
            <person name="Klingeman D.M."/>
            <person name="Land M.L."/>
            <person name="Han C.S."/>
            <person name="Martin S.L."/>
            <person name="Becher S.A."/>
            <person name="Peddie C.J."/>
            <person name="Morgan H.W."/>
            <person name="Matthies D."/>
            <person name="Preiss L."/>
            <person name="Meier T."/>
            <person name="Brown S.D."/>
            <person name="Cook G.M."/>
        </authorList>
    </citation>
    <scope>NUCLEOTIDE SEQUENCE [LARGE SCALE GENOMIC DNA]</scope>
    <source>
        <strain evidence="7 8">TA2.A1</strain>
    </source>
</reference>
<evidence type="ECO:0000259" key="6">
    <source>
        <dbReference type="PROSITE" id="PS51918"/>
    </source>
</evidence>
<evidence type="ECO:0000313" key="7">
    <source>
        <dbReference type="EMBL" id="EGL81695.1"/>
    </source>
</evidence>
<accession>F5LAE6</accession>
<evidence type="ECO:0000313" key="8">
    <source>
        <dbReference type="Proteomes" id="UP000010716"/>
    </source>
</evidence>
<comment type="caution">
    <text evidence="7">The sequence shown here is derived from an EMBL/GenBank/DDBJ whole genome shotgun (WGS) entry which is preliminary data.</text>
</comment>
<dbReference type="SUPFAM" id="SSF102114">
    <property type="entry name" value="Radical SAM enzymes"/>
    <property type="match status" value="1"/>
</dbReference>
<keyword evidence="1" id="KW-0004">4Fe-4S</keyword>
<dbReference type="GO" id="GO:0046872">
    <property type="term" value="F:metal ion binding"/>
    <property type="evidence" value="ECO:0007669"/>
    <property type="project" value="UniProtKB-KW"/>
</dbReference>
<dbReference type="SFLD" id="SFLDG01097">
    <property type="entry name" value="Uncharacterised_Radical_SAM_Su"/>
    <property type="match status" value="1"/>
</dbReference>
<dbReference type="InterPro" id="IPR031004">
    <property type="entry name" value="rSAM_YfkAB"/>
</dbReference>
<dbReference type="Pfam" id="PF04055">
    <property type="entry name" value="Radical_SAM"/>
    <property type="match status" value="1"/>
</dbReference>
<dbReference type="GO" id="GO:0003824">
    <property type="term" value="F:catalytic activity"/>
    <property type="evidence" value="ECO:0007669"/>
    <property type="project" value="InterPro"/>
</dbReference>